<feature type="region of interest" description="Disordered" evidence="12">
    <location>
        <begin position="282"/>
        <end position="354"/>
    </location>
</feature>
<dbReference type="PANTHER" id="PTHR35457">
    <property type="entry name" value="HEME A SYNTHASE"/>
    <property type="match status" value="1"/>
</dbReference>
<feature type="transmembrane region" description="Helical" evidence="13">
    <location>
        <begin position="53"/>
        <end position="72"/>
    </location>
</feature>
<dbReference type="GO" id="GO:0016020">
    <property type="term" value="C:membrane"/>
    <property type="evidence" value="ECO:0007669"/>
    <property type="project" value="UniProtKB-SubCell"/>
</dbReference>
<protein>
    <submittedName>
        <fullName evidence="14">Heme A synthase</fullName>
    </submittedName>
</protein>
<evidence type="ECO:0000256" key="1">
    <source>
        <dbReference type="ARBA" id="ARBA00004141"/>
    </source>
</evidence>
<feature type="transmembrane region" description="Helical" evidence="13">
    <location>
        <begin position="190"/>
        <end position="211"/>
    </location>
</feature>
<dbReference type="EMBL" id="WWEQ01000011">
    <property type="protein sequence ID" value="MYM19160.1"/>
    <property type="molecule type" value="Genomic_DNA"/>
</dbReference>
<evidence type="ECO:0000256" key="9">
    <source>
        <dbReference type="ARBA" id="ARBA00023136"/>
    </source>
</evidence>
<dbReference type="GO" id="GO:0046872">
    <property type="term" value="F:metal ion binding"/>
    <property type="evidence" value="ECO:0007669"/>
    <property type="project" value="UniProtKB-KW"/>
</dbReference>
<evidence type="ECO:0000256" key="7">
    <source>
        <dbReference type="ARBA" id="ARBA00023004"/>
    </source>
</evidence>
<keyword evidence="8" id="KW-0350">Heme biosynthesis</keyword>
<dbReference type="GO" id="GO:0016491">
    <property type="term" value="F:oxidoreductase activity"/>
    <property type="evidence" value="ECO:0007669"/>
    <property type="project" value="UniProtKB-KW"/>
</dbReference>
<evidence type="ECO:0000256" key="5">
    <source>
        <dbReference type="ARBA" id="ARBA00022989"/>
    </source>
</evidence>
<feature type="transmembrane region" description="Helical" evidence="13">
    <location>
        <begin position="108"/>
        <end position="128"/>
    </location>
</feature>
<dbReference type="InterPro" id="IPR050450">
    <property type="entry name" value="COX15/CtaA_HemeA_synthase"/>
</dbReference>
<feature type="transmembrane region" description="Helical" evidence="13">
    <location>
        <begin position="79"/>
        <end position="102"/>
    </location>
</feature>
<feature type="transmembrane region" description="Helical" evidence="13">
    <location>
        <begin position="223"/>
        <end position="241"/>
    </location>
</feature>
<keyword evidence="3 13" id="KW-0812">Transmembrane</keyword>
<dbReference type="Proteomes" id="UP000469215">
    <property type="component" value="Unassembled WGS sequence"/>
</dbReference>
<evidence type="ECO:0000256" key="8">
    <source>
        <dbReference type="ARBA" id="ARBA00023133"/>
    </source>
</evidence>
<feature type="compositionally biased region" description="Low complexity" evidence="12">
    <location>
        <begin position="282"/>
        <end position="339"/>
    </location>
</feature>
<sequence>MLIAQALIVVTGALVRLTGSGLGCPDWPTCDGVSITNTPDMGIHGFIEFGNRLLGVVLGLICLATVIMLLRLIAARWDLFLISLALTLVVPVQAVIGGISVHMELNPWIVAAHFVPSAVCVALSAYFVRRTYDAGGPRTPIGTPALRGLAWTIAVLTVIIVIMGVLTTGAGPHAGDEVSARNGLPIVLMARLHAAPVWLLVIATVAGIVAAHRQRLPEVRRPLVVLLIVELAQGVVGYIQYFTGLPVWLVALHMAGLCVVIAASTAVLDSVYRRAPLPPADTLLAPRGRTDLPPEAAAEADAGGSAAAGAESDPTAESGPTAEPGPAGAAQPGADTGAAHGTGAGRGTAPGAGG</sequence>
<evidence type="ECO:0000256" key="4">
    <source>
        <dbReference type="ARBA" id="ARBA00022723"/>
    </source>
</evidence>
<gene>
    <name evidence="14" type="ORF">GSY69_04030</name>
</gene>
<dbReference type="GO" id="GO:0006784">
    <property type="term" value="P:heme A biosynthetic process"/>
    <property type="evidence" value="ECO:0007669"/>
    <property type="project" value="InterPro"/>
</dbReference>
<keyword evidence="7" id="KW-0408">Iron</keyword>
<comment type="subcellular location">
    <subcellularLocation>
        <location evidence="1">Membrane</location>
        <topology evidence="1">Multi-pass membrane protein</topology>
    </subcellularLocation>
</comment>
<evidence type="ECO:0000256" key="13">
    <source>
        <dbReference type="SAM" id="Phobius"/>
    </source>
</evidence>
<feature type="transmembrane region" description="Helical" evidence="13">
    <location>
        <begin position="247"/>
        <end position="268"/>
    </location>
</feature>
<keyword evidence="6" id="KW-0560">Oxidoreductase</keyword>
<feature type="compositionally biased region" description="Gly residues" evidence="12">
    <location>
        <begin position="340"/>
        <end position="354"/>
    </location>
</feature>
<dbReference type="PANTHER" id="PTHR35457:SF1">
    <property type="entry name" value="HEME A SYNTHASE"/>
    <property type="match status" value="1"/>
</dbReference>
<dbReference type="AlphaFoldDB" id="A0A6N9H547"/>
<keyword evidence="15" id="KW-1185">Reference proteome</keyword>
<evidence type="ECO:0000256" key="6">
    <source>
        <dbReference type="ARBA" id="ARBA00023002"/>
    </source>
</evidence>
<keyword evidence="5 13" id="KW-1133">Transmembrane helix</keyword>
<keyword evidence="4" id="KW-0479">Metal-binding</keyword>
<keyword evidence="9 13" id="KW-0472">Membrane</keyword>
<dbReference type="InterPro" id="IPR003780">
    <property type="entry name" value="COX15/CtaA_fam"/>
</dbReference>
<proteinExistence type="predicted"/>
<comment type="caution">
    <text evidence="14">The sequence shown here is derived from an EMBL/GenBank/DDBJ whole genome shotgun (WGS) entry which is preliminary data.</text>
</comment>
<feature type="transmembrane region" description="Helical" evidence="13">
    <location>
        <begin position="149"/>
        <end position="170"/>
    </location>
</feature>
<evidence type="ECO:0000256" key="2">
    <source>
        <dbReference type="ARBA" id="ARBA00022475"/>
    </source>
</evidence>
<reference evidence="14 15" key="1">
    <citation type="submission" date="2020-01" db="EMBL/GenBank/DDBJ databases">
        <authorList>
            <person name="Deng T."/>
        </authorList>
    </citation>
    <scope>NUCLEOTIDE SEQUENCE [LARGE SCALE GENOMIC DNA]</scope>
    <source>
        <strain evidence="14 15">5221</strain>
    </source>
</reference>
<evidence type="ECO:0000256" key="10">
    <source>
        <dbReference type="ARBA" id="ARBA00023157"/>
    </source>
</evidence>
<keyword evidence="10" id="KW-1015">Disulfide bond</keyword>
<evidence type="ECO:0000313" key="14">
    <source>
        <dbReference type="EMBL" id="MYM19160.1"/>
    </source>
</evidence>
<dbReference type="Pfam" id="PF02628">
    <property type="entry name" value="COX15-CtaA"/>
    <property type="match status" value="1"/>
</dbReference>
<organism evidence="14 15">
    <name type="scientific">Brevibacterium rongguiense</name>
    <dbReference type="NCBI Taxonomy" id="2695267"/>
    <lineage>
        <taxon>Bacteria</taxon>
        <taxon>Bacillati</taxon>
        <taxon>Actinomycetota</taxon>
        <taxon>Actinomycetes</taxon>
        <taxon>Micrococcales</taxon>
        <taxon>Brevibacteriaceae</taxon>
        <taxon>Brevibacterium</taxon>
    </lineage>
</organism>
<evidence type="ECO:0000256" key="3">
    <source>
        <dbReference type="ARBA" id="ARBA00022692"/>
    </source>
</evidence>
<evidence type="ECO:0000313" key="15">
    <source>
        <dbReference type="Proteomes" id="UP000469215"/>
    </source>
</evidence>
<comment type="pathway">
    <text evidence="11">Porphyrin-containing compound metabolism.</text>
</comment>
<name>A0A6N9H547_9MICO</name>
<evidence type="ECO:0000256" key="12">
    <source>
        <dbReference type="SAM" id="MobiDB-lite"/>
    </source>
</evidence>
<keyword evidence="2" id="KW-1003">Cell membrane</keyword>
<evidence type="ECO:0000256" key="11">
    <source>
        <dbReference type="ARBA" id="ARBA00023444"/>
    </source>
</evidence>
<accession>A0A6N9H547</accession>